<evidence type="ECO:0000313" key="2">
    <source>
        <dbReference type="EMBL" id="PWR17772.1"/>
    </source>
</evidence>
<feature type="transmembrane region" description="Helical" evidence="1">
    <location>
        <begin position="88"/>
        <end position="114"/>
    </location>
</feature>
<dbReference type="OrthoDB" id="8447539at2"/>
<protein>
    <submittedName>
        <fullName evidence="2">Uncharacterized protein</fullName>
    </submittedName>
</protein>
<dbReference type="EMBL" id="QGLF01000008">
    <property type="protein sequence ID" value="PWR17772.1"/>
    <property type="molecule type" value="Genomic_DNA"/>
</dbReference>
<evidence type="ECO:0000256" key="1">
    <source>
        <dbReference type="SAM" id="Phobius"/>
    </source>
</evidence>
<comment type="caution">
    <text evidence="2">The sequence shown here is derived from an EMBL/GenBank/DDBJ whole genome shotgun (WGS) entry which is preliminary data.</text>
</comment>
<keyword evidence="1" id="KW-0812">Transmembrane</keyword>
<accession>A0A317DTS4</accession>
<sequence length="191" mass="19050">MSVSSLPSGGALAGLSARSRSLLWLGFITLAGAAFSLVLACATPFAALAAIAALNLSRRDAVLAVVLAWAVNQAIGFGLLSYPHDASTYAWGGAIGISALLSLAGAVAAAGLLARRHALVRGLAGFVAAFVVWQLALYASALAIGNGEGAFSAAIVGYVLQMNVLALAILAVVHQAAISLGLVARPVPAFA</sequence>
<keyword evidence="3" id="KW-1185">Reference proteome</keyword>
<dbReference type="AlphaFoldDB" id="A0A317DTS4"/>
<name>A0A317DTS4_9PROT</name>
<reference evidence="3" key="1">
    <citation type="submission" date="2018-05" db="EMBL/GenBank/DDBJ databases">
        <title>Zavarzinia sp. HR-AS.</title>
        <authorList>
            <person name="Lee Y."/>
            <person name="Jeon C.O."/>
        </authorList>
    </citation>
    <scope>NUCLEOTIDE SEQUENCE [LARGE SCALE GENOMIC DNA]</scope>
    <source>
        <strain evidence="3">DSM 1231</strain>
    </source>
</reference>
<dbReference type="Proteomes" id="UP000246077">
    <property type="component" value="Unassembled WGS sequence"/>
</dbReference>
<feature type="transmembrane region" description="Helical" evidence="1">
    <location>
        <begin position="150"/>
        <end position="173"/>
    </location>
</feature>
<evidence type="ECO:0000313" key="3">
    <source>
        <dbReference type="Proteomes" id="UP000246077"/>
    </source>
</evidence>
<dbReference type="RefSeq" id="WP_109923300.1">
    <property type="nucleotide sequence ID" value="NZ_QGLF01000008.1"/>
</dbReference>
<feature type="transmembrane region" description="Helical" evidence="1">
    <location>
        <begin position="123"/>
        <end position="144"/>
    </location>
</feature>
<gene>
    <name evidence="2" type="ORF">DKG75_21755</name>
</gene>
<feature type="transmembrane region" description="Helical" evidence="1">
    <location>
        <begin position="61"/>
        <end position="82"/>
    </location>
</feature>
<keyword evidence="1" id="KW-1133">Transmembrane helix</keyword>
<keyword evidence="1" id="KW-0472">Membrane</keyword>
<organism evidence="2 3">
    <name type="scientific">Zavarzinia compransoris</name>
    <dbReference type="NCBI Taxonomy" id="1264899"/>
    <lineage>
        <taxon>Bacteria</taxon>
        <taxon>Pseudomonadati</taxon>
        <taxon>Pseudomonadota</taxon>
        <taxon>Alphaproteobacteria</taxon>
        <taxon>Rhodospirillales</taxon>
        <taxon>Zavarziniaceae</taxon>
        <taxon>Zavarzinia</taxon>
    </lineage>
</organism>
<feature type="transmembrane region" description="Helical" evidence="1">
    <location>
        <begin position="22"/>
        <end position="54"/>
    </location>
</feature>
<proteinExistence type="predicted"/>